<accession>A0A838ZGT3</accession>
<protein>
    <recommendedName>
        <fullName evidence="3">VRR-NUC domain-containing protein</fullName>
    </recommendedName>
</protein>
<keyword evidence="2" id="KW-1185">Reference proteome</keyword>
<reference evidence="1 2" key="1">
    <citation type="submission" date="2020-07" db="EMBL/GenBank/DDBJ databases">
        <title>Moheibacter lacus sp. nov., a member of the family Flavobacteriaceae isolated from freshwater lake sediment.</title>
        <authorList>
            <person name="Liu Y."/>
        </authorList>
    </citation>
    <scope>NUCLEOTIDE SEQUENCE [LARGE SCALE GENOMIC DNA]</scope>
    <source>
        <strain evidence="1 2">BDHS18</strain>
    </source>
</reference>
<dbReference type="EMBL" id="JACDZE010000001">
    <property type="protein sequence ID" value="MBA5628478.1"/>
    <property type="molecule type" value="Genomic_DNA"/>
</dbReference>
<dbReference type="Proteomes" id="UP000552241">
    <property type="component" value="Unassembled WGS sequence"/>
</dbReference>
<gene>
    <name evidence="1" type="ORF">HU137_01690</name>
</gene>
<name>A0A838ZGT3_9FLAO</name>
<comment type="caution">
    <text evidence="1">The sequence shown here is derived from an EMBL/GenBank/DDBJ whole genome shotgun (WGS) entry which is preliminary data.</text>
</comment>
<evidence type="ECO:0008006" key="3">
    <source>
        <dbReference type="Google" id="ProtNLM"/>
    </source>
</evidence>
<proteinExistence type="predicted"/>
<organism evidence="1 2">
    <name type="scientific">Moheibacter lacus</name>
    <dbReference type="NCBI Taxonomy" id="2745851"/>
    <lineage>
        <taxon>Bacteria</taxon>
        <taxon>Pseudomonadati</taxon>
        <taxon>Bacteroidota</taxon>
        <taxon>Flavobacteriia</taxon>
        <taxon>Flavobacteriales</taxon>
        <taxon>Weeksellaceae</taxon>
        <taxon>Moheibacter</taxon>
    </lineage>
</organism>
<sequence>MIYPEKLKPNSVEIFELNNQIISIPKVKIEFEKWNGTPIKNTFGGKPCIDFNNVGIFAELAIMNLFLQDNWNARWIETYGKPKLKPIHLTEWNEEGFKHQTHNAIDDDKIQNLLNEIAKINAHNFGGIWDVVAWKNDQIIFAESKRSKKDYIQSTQNKWLKSSLEFGLTEENFLMVEWNFRN</sequence>
<dbReference type="RefSeq" id="WP_182042076.1">
    <property type="nucleotide sequence ID" value="NZ_JACDZE010000001.1"/>
</dbReference>
<evidence type="ECO:0000313" key="1">
    <source>
        <dbReference type="EMBL" id="MBA5628478.1"/>
    </source>
</evidence>
<evidence type="ECO:0000313" key="2">
    <source>
        <dbReference type="Proteomes" id="UP000552241"/>
    </source>
</evidence>
<dbReference type="AlphaFoldDB" id="A0A838ZGT3"/>